<dbReference type="Gene3D" id="3.90.1140.10">
    <property type="entry name" value="Cyclic phosphodiesterase"/>
    <property type="match status" value="1"/>
</dbReference>
<proteinExistence type="inferred from homology"/>
<dbReference type="RefSeq" id="WP_336496788.1">
    <property type="nucleotide sequence ID" value="NZ_JBAWSY010000003.1"/>
</dbReference>
<comment type="catalytic activity">
    <reaction evidence="2">
        <text>a 3'-end 2',3'-cyclophospho-ribonucleotide-RNA + H2O = a 3'-end 2'-phospho-ribonucleotide-RNA + H(+)</text>
        <dbReference type="Rhea" id="RHEA:11828"/>
        <dbReference type="Rhea" id="RHEA-COMP:10464"/>
        <dbReference type="Rhea" id="RHEA-COMP:17353"/>
        <dbReference type="ChEBI" id="CHEBI:15377"/>
        <dbReference type="ChEBI" id="CHEBI:15378"/>
        <dbReference type="ChEBI" id="CHEBI:83064"/>
        <dbReference type="ChEBI" id="CHEBI:173113"/>
        <dbReference type="EC" id="3.1.4.58"/>
    </reaction>
</comment>
<keyword evidence="1 2" id="KW-0378">Hydrolase</keyword>
<comment type="similarity">
    <text evidence="2">Belongs to the 2H phosphoesterase superfamily. ThpR family.</text>
</comment>
<dbReference type="SUPFAM" id="SSF55144">
    <property type="entry name" value="LigT-like"/>
    <property type="match status" value="1"/>
</dbReference>
<feature type="short sequence motif" description="HXTX 2" evidence="2">
    <location>
        <begin position="126"/>
        <end position="129"/>
    </location>
</feature>
<dbReference type="Proteomes" id="UP001364890">
    <property type="component" value="Unassembled WGS sequence"/>
</dbReference>
<dbReference type="EMBL" id="JBAWSY010000003">
    <property type="protein sequence ID" value="MEI4769226.1"/>
    <property type="molecule type" value="Genomic_DNA"/>
</dbReference>
<dbReference type="PANTHER" id="PTHR35561">
    <property type="entry name" value="RNA 2',3'-CYCLIC PHOSPHODIESTERASE"/>
    <property type="match status" value="1"/>
</dbReference>
<comment type="function">
    <text evidence="2">Hydrolyzes RNA 2',3'-cyclic phosphodiester to an RNA 2'-phosphomonoester.</text>
</comment>
<evidence type="ECO:0000256" key="1">
    <source>
        <dbReference type="ARBA" id="ARBA00022801"/>
    </source>
</evidence>
<gene>
    <name evidence="3" type="primary">thpR</name>
    <name evidence="3" type="ORF">WAX74_06160</name>
</gene>
<feature type="active site" description="Proton acceptor" evidence="2">
    <location>
        <position position="126"/>
    </location>
</feature>
<evidence type="ECO:0000313" key="4">
    <source>
        <dbReference type="Proteomes" id="UP001364890"/>
    </source>
</evidence>
<dbReference type="InterPro" id="IPR004175">
    <property type="entry name" value="RNA_CPDase"/>
</dbReference>
<comment type="caution">
    <text evidence="3">The sequence shown here is derived from an EMBL/GenBank/DDBJ whole genome shotgun (WGS) entry which is preliminary data.</text>
</comment>
<protein>
    <recommendedName>
        <fullName evidence="2">RNA 2',3'-cyclic phosphodiesterase</fullName>
        <shortName evidence="2">RNA 2',3'-CPDase</shortName>
        <ecNumber evidence="2">3.1.4.58</ecNumber>
    </recommendedName>
</protein>
<organism evidence="3 4">
    <name type="scientific">Psychrobacillus mangrovi</name>
    <dbReference type="NCBI Taxonomy" id="3117745"/>
    <lineage>
        <taxon>Bacteria</taxon>
        <taxon>Bacillati</taxon>
        <taxon>Bacillota</taxon>
        <taxon>Bacilli</taxon>
        <taxon>Bacillales</taxon>
        <taxon>Bacillaceae</taxon>
        <taxon>Psychrobacillus</taxon>
    </lineage>
</organism>
<dbReference type="Pfam" id="PF13563">
    <property type="entry name" value="2_5_RNA_ligase2"/>
    <property type="match status" value="1"/>
</dbReference>
<dbReference type="EC" id="3.1.4.58" evidence="2"/>
<feature type="short sequence motif" description="HXTX 1" evidence="2">
    <location>
        <begin position="42"/>
        <end position="45"/>
    </location>
</feature>
<feature type="active site" description="Proton donor" evidence="2">
    <location>
        <position position="42"/>
    </location>
</feature>
<name>A0ABU8F5B5_9BACI</name>
<dbReference type="NCBIfam" id="TIGR02258">
    <property type="entry name" value="2_5_ligase"/>
    <property type="match status" value="1"/>
</dbReference>
<dbReference type="PANTHER" id="PTHR35561:SF1">
    <property type="entry name" value="RNA 2',3'-CYCLIC PHOSPHODIESTERASE"/>
    <property type="match status" value="1"/>
</dbReference>
<evidence type="ECO:0000256" key="2">
    <source>
        <dbReference type="HAMAP-Rule" id="MF_01940"/>
    </source>
</evidence>
<keyword evidence="4" id="KW-1185">Reference proteome</keyword>
<evidence type="ECO:0000313" key="3">
    <source>
        <dbReference type="EMBL" id="MEI4769226.1"/>
    </source>
</evidence>
<reference evidence="3 4" key="1">
    <citation type="submission" date="2024-01" db="EMBL/GenBank/DDBJ databases">
        <title>Seven novel Bacillus-like species.</title>
        <authorList>
            <person name="Liu G."/>
        </authorList>
    </citation>
    <scope>NUCLEOTIDE SEQUENCE [LARGE SCALE GENOMIC DNA]</scope>
    <source>
        <strain evidence="3 4">FJAT-51614</strain>
    </source>
</reference>
<accession>A0ABU8F5B5</accession>
<sequence length="180" mass="20508">MNTHYFIGIKIPPTLATSIIEERNKTNLHETYKTLPFKEDLHITLFYTGAMESKKMDQIIQSLQKIDWSSFDLTTNGHAHFGSNRTPRVVYTALEESNSLKLLQQQVVNTLTDSINTDHTKDFNAHITIAKKFASNGLLSIEDFHLPKTTFEVSSFSVFRINPNSKPRYEEIASIRCKGG</sequence>
<dbReference type="InterPro" id="IPR009097">
    <property type="entry name" value="Cyclic_Pdiesterase"/>
</dbReference>
<dbReference type="HAMAP" id="MF_01940">
    <property type="entry name" value="RNA_CPDase"/>
    <property type="match status" value="1"/>
</dbReference>